<gene>
    <name evidence="2" type="ORF">TCHU04912_LOCUS3778</name>
</gene>
<name>A0A7S1X034_9CHLO</name>
<dbReference type="Pfam" id="PF23387">
    <property type="entry name" value="TPR_IFT80_172"/>
    <property type="match status" value="1"/>
</dbReference>
<feature type="domain" description="IFT80/172/WDR35 TPR" evidence="1">
    <location>
        <begin position="1"/>
        <end position="139"/>
    </location>
</feature>
<proteinExistence type="predicted"/>
<dbReference type="AlphaFoldDB" id="A0A7S1X034"/>
<accession>A0A7S1X034</accession>
<protein>
    <recommendedName>
        <fullName evidence="1">IFT80/172/WDR35 TPR domain-containing protein</fullName>
    </recommendedName>
</protein>
<evidence type="ECO:0000259" key="1">
    <source>
        <dbReference type="Pfam" id="PF23387"/>
    </source>
</evidence>
<evidence type="ECO:0000313" key="2">
    <source>
        <dbReference type="EMBL" id="CAD9201545.1"/>
    </source>
</evidence>
<dbReference type="PANTHER" id="PTHR24098:SF0">
    <property type="entry name" value="OUTER SEGMENT 5"/>
    <property type="match status" value="1"/>
</dbReference>
<reference evidence="2" key="1">
    <citation type="submission" date="2021-01" db="EMBL/GenBank/DDBJ databases">
        <authorList>
            <person name="Corre E."/>
            <person name="Pelletier E."/>
            <person name="Niang G."/>
            <person name="Scheremetjew M."/>
            <person name="Finn R."/>
            <person name="Kale V."/>
            <person name="Holt S."/>
            <person name="Cochrane G."/>
            <person name="Meng A."/>
            <person name="Brown T."/>
            <person name="Cohen L."/>
        </authorList>
    </citation>
    <scope>NUCLEOTIDE SEQUENCE</scope>
    <source>
        <strain evidence="2">PLY429</strain>
    </source>
</reference>
<dbReference type="GO" id="GO:0005929">
    <property type="term" value="C:cilium"/>
    <property type="evidence" value="ECO:0007669"/>
    <property type="project" value="TreeGrafter"/>
</dbReference>
<dbReference type="GO" id="GO:0030992">
    <property type="term" value="C:intraciliary transport particle B"/>
    <property type="evidence" value="ECO:0007669"/>
    <property type="project" value="TreeGrafter"/>
</dbReference>
<dbReference type="EMBL" id="HBGG01007595">
    <property type="protein sequence ID" value="CAD9201545.1"/>
    <property type="molecule type" value="Transcribed_RNA"/>
</dbReference>
<dbReference type="PANTHER" id="PTHR24098">
    <property type="entry name" value="OUTER SEGMENT 5"/>
    <property type="match status" value="1"/>
</dbReference>
<sequence>MALNGSELNTAEVAYSALDEVDKLQYVLYIKDIPTEEGRAAELALFKRQPQLAERILLQAGLHYRAIQMAINLFQWEHALELAVAHKTHVDTVLHFRAKYLAAAGQPERSKRFLQYAEQVSVSEASVLAKIQHELENEAARPGARRYVGA</sequence>
<dbReference type="GO" id="GO:0060271">
    <property type="term" value="P:cilium assembly"/>
    <property type="evidence" value="ECO:0007669"/>
    <property type="project" value="TreeGrafter"/>
</dbReference>
<organism evidence="2">
    <name type="scientific">Tetraselmis chuii</name>
    <dbReference type="NCBI Taxonomy" id="63592"/>
    <lineage>
        <taxon>Eukaryota</taxon>
        <taxon>Viridiplantae</taxon>
        <taxon>Chlorophyta</taxon>
        <taxon>core chlorophytes</taxon>
        <taxon>Chlorodendrophyceae</taxon>
        <taxon>Chlorodendrales</taxon>
        <taxon>Chlorodendraceae</taxon>
        <taxon>Tetraselmis</taxon>
    </lineage>
</organism>
<dbReference type="Gene3D" id="1.25.40.470">
    <property type="match status" value="1"/>
</dbReference>
<dbReference type="InterPro" id="IPR056157">
    <property type="entry name" value="TPR_IFT80_172_dom"/>
</dbReference>